<gene>
    <name evidence="14" type="ORF">A5804_002727</name>
</gene>
<keyword evidence="10" id="KW-0270">Exopolysaccharide synthesis</keyword>
<evidence type="ECO:0000256" key="3">
    <source>
        <dbReference type="ARBA" id="ARBA00006683"/>
    </source>
</evidence>
<proteinExistence type="inferred from homology"/>
<reference evidence="14 15" key="1">
    <citation type="submission" date="2017-05" db="EMBL/GenBank/DDBJ databases">
        <title>The Genome Sequence of Enterococcus faecium 6F2_DIV0138.</title>
        <authorList>
            <consortium name="The Broad Institute Genomics Platform"/>
            <consortium name="The Broad Institute Genomic Center for Infectious Diseases"/>
            <person name="Earl A."/>
            <person name="Manson A."/>
            <person name="Schwartman J."/>
            <person name="Gilmore M."/>
            <person name="Abouelleil A."/>
            <person name="Cao P."/>
            <person name="Chapman S."/>
            <person name="Cusick C."/>
            <person name="Shea T."/>
            <person name="Young S."/>
            <person name="Neafsey D."/>
            <person name="Nusbaum C."/>
            <person name="Birren B."/>
        </authorList>
    </citation>
    <scope>NUCLEOTIDE SEQUENCE [LARGE SCALE GENOMIC DNA]</scope>
    <source>
        <strain evidence="14 15">6F2_DIV0138</strain>
    </source>
</reference>
<evidence type="ECO:0000256" key="8">
    <source>
        <dbReference type="ARBA" id="ARBA00022989"/>
    </source>
</evidence>
<dbReference type="PANTHER" id="PTHR32309">
    <property type="entry name" value="TYROSINE-PROTEIN KINASE"/>
    <property type="match status" value="1"/>
</dbReference>
<keyword evidence="5" id="KW-1003">Cell membrane</keyword>
<dbReference type="PANTHER" id="PTHR32309:SF13">
    <property type="entry name" value="FERRIC ENTEROBACTIN TRANSPORT PROTEIN FEPE"/>
    <property type="match status" value="1"/>
</dbReference>
<dbReference type="GO" id="GO:0005886">
    <property type="term" value="C:plasma membrane"/>
    <property type="evidence" value="ECO:0007669"/>
    <property type="project" value="UniProtKB-SubCell"/>
</dbReference>
<keyword evidence="9 12" id="KW-0472">Membrane</keyword>
<sequence>MLKKISYKKIHLKYLGIIILFPAIFATITIFFYNFIVNPTYQSRTDILIATNKNETQTFDTVRLNMQLVNTVSALIQNEMSEEELTNKLDKTDTSLKVDYNENSLIISIIAQSKDKKISKQILEKINHKIKNNYNQYFNNTNFVVIKAPEIGIKVKNNAVYILSVLFGESISILVIYYLSKRNKTVNNQLDIESLELNFLGDLIKR</sequence>
<accession>A0AB73N416</accession>
<keyword evidence="8 12" id="KW-1133">Transmembrane helix</keyword>
<dbReference type="EMBL" id="NGLB01000003">
    <property type="protein sequence ID" value="OTN94417.1"/>
    <property type="molecule type" value="Genomic_DNA"/>
</dbReference>
<keyword evidence="6 12" id="KW-0812">Transmembrane</keyword>
<evidence type="ECO:0000256" key="10">
    <source>
        <dbReference type="ARBA" id="ARBA00023169"/>
    </source>
</evidence>
<dbReference type="Pfam" id="PF02706">
    <property type="entry name" value="Wzz"/>
    <property type="match status" value="1"/>
</dbReference>
<comment type="similarity">
    <text evidence="3">Belongs to the CpsC/CapA family.</text>
</comment>
<evidence type="ECO:0000256" key="2">
    <source>
        <dbReference type="ARBA" id="ARBA00005132"/>
    </source>
</evidence>
<feature type="transmembrane region" description="Helical" evidence="12">
    <location>
        <begin position="159"/>
        <end position="179"/>
    </location>
</feature>
<evidence type="ECO:0000256" key="12">
    <source>
        <dbReference type="SAM" id="Phobius"/>
    </source>
</evidence>
<keyword evidence="7" id="KW-0972">Capsule biogenesis/degradation</keyword>
<protein>
    <recommendedName>
        <fullName evidence="4">Capsular polysaccharide biosynthesis protein CpsC</fullName>
    </recommendedName>
</protein>
<evidence type="ECO:0000256" key="7">
    <source>
        <dbReference type="ARBA" id="ARBA00022903"/>
    </source>
</evidence>
<dbReference type="InterPro" id="IPR003856">
    <property type="entry name" value="LPS_length_determ_N"/>
</dbReference>
<evidence type="ECO:0000256" key="1">
    <source>
        <dbReference type="ARBA" id="ARBA00004651"/>
    </source>
</evidence>
<evidence type="ECO:0000313" key="15">
    <source>
        <dbReference type="Proteomes" id="UP000194737"/>
    </source>
</evidence>
<evidence type="ECO:0000313" key="14">
    <source>
        <dbReference type="EMBL" id="OTN94417.1"/>
    </source>
</evidence>
<evidence type="ECO:0000256" key="11">
    <source>
        <dbReference type="ARBA" id="ARBA00045736"/>
    </source>
</evidence>
<dbReference type="Proteomes" id="UP000194737">
    <property type="component" value="Unassembled WGS sequence"/>
</dbReference>
<dbReference type="AlphaFoldDB" id="A0AB73N416"/>
<dbReference type="GO" id="GO:0004713">
    <property type="term" value="F:protein tyrosine kinase activity"/>
    <property type="evidence" value="ECO:0007669"/>
    <property type="project" value="TreeGrafter"/>
</dbReference>
<name>A0AB73N416_ENTFC</name>
<evidence type="ECO:0000256" key="5">
    <source>
        <dbReference type="ARBA" id="ARBA00022475"/>
    </source>
</evidence>
<dbReference type="RefSeq" id="WP_086325165.1">
    <property type="nucleotide sequence ID" value="NZ_JBNBYO010000021.1"/>
</dbReference>
<comment type="pathway">
    <text evidence="2">Capsule biogenesis; capsule polysaccharide biosynthesis.</text>
</comment>
<comment type="subcellular location">
    <subcellularLocation>
        <location evidence="1">Cell membrane</location>
        <topology evidence="1">Multi-pass membrane protein</topology>
    </subcellularLocation>
</comment>
<dbReference type="GO" id="GO:0000271">
    <property type="term" value="P:polysaccharide biosynthetic process"/>
    <property type="evidence" value="ECO:0007669"/>
    <property type="project" value="UniProtKB-KW"/>
</dbReference>
<organism evidence="14 15">
    <name type="scientific">Enterococcus faecium</name>
    <name type="common">Streptococcus faecium</name>
    <dbReference type="NCBI Taxonomy" id="1352"/>
    <lineage>
        <taxon>Bacteria</taxon>
        <taxon>Bacillati</taxon>
        <taxon>Bacillota</taxon>
        <taxon>Bacilli</taxon>
        <taxon>Lactobacillales</taxon>
        <taxon>Enterococcaceae</taxon>
        <taxon>Enterococcus</taxon>
    </lineage>
</organism>
<dbReference type="InterPro" id="IPR050445">
    <property type="entry name" value="Bact_polysacc_biosynth/exp"/>
</dbReference>
<evidence type="ECO:0000256" key="6">
    <source>
        <dbReference type="ARBA" id="ARBA00022692"/>
    </source>
</evidence>
<evidence type="ECO:0000259" key="13">
    <source>
        <dbReference type="Pfam" id="PF02706"/>
    </source>
</evidence>
<feature type="transmembrane region" description="Helical" evidence="12">
    <location>
        <begin position="12"/>
        <end position="36"/>
    </location>
</feature>
<comment type="caution">
    <text evidence="14">The sequence shown here is derived from an EMBL/GenBank/DDBJ whole genome shotgun (WGS) entry which is preliminary data.</text>
</comment>
<feature type="domain" description="Polysaccharide chain length determinant N-terminal" evidence="13">
    <location>
        <begin position="17"/>
        <end position="89"/>
    </location>
</feature>
<evidence type="ECO:0000256" key="9">
    <source>
        <dbReference type="ARBA" id="ARBA00023136"/>
    </source>
</evidence>
<evidence type="ECO:0000256" key="4">
    <source>
        <dbReference type="ARBA" id="ARBA00020739"/>
    </source>
</evidence>
<comment type="function">
    <text evidence="11">Required for CpsD phosphorylation. Involved in the regulation of capsular polysaccharide biosynthesis. May be part of a complex that directs the coordinated polymerization and export to the cell surface of the capsular polysaccharide.</text>
</comment>